<evidence type="ECO:0000313" key="1">
    <source>
        <dbReference type="EMBL" id="RWR89911.1"/>
    </source>
</evidence>
<organism evidence="1 2">
    <name type="scientific">Cinnamomum micranthum f. kanehirae</name>
    <dbReference type="NCBI Taxonomy" id="337451"/>
    <lineage>
        <taxon>Eukaryota</taxon>
        <taxon>Viridiplantae</taxon>
        <taxon>Streptophyta</taxon>
        <taxon>Embryophyta</taxon>
        <taxon>Tracheophyta</taxon>
        <taxon>Spermatophyta</taxon>
        <taxon>Magnoliopsida</taxon>
        <taxon>Magnoliidae</taxon>
        <taxon>Laurales</taxon>
        <taxon>Lauraceae</taxon>
        <taxon>Cinnamomum</taxon>
    </lineage>
</organism>
<protein>
    <submittedName>
        <fullName evidence="1">Uncharacterized protein</fullName>
    </submittedName>
</protein>
<keyword evidence="2" id="KW-1185">Reference proteome</keyword>
<dbReference type="AlphaFoldDB" id="A0A3S3ND75"/>
<accession>A0A3S3ND75</accession>
<proteinExistence type="predicted"/>
<name>A0A3S3ND75_9MAGN</name>
<dbReference type="EMBL" id="QPKB01000008">
    <property type="protein sequence ID" value="RWR89911.1"/>
    <property type="molecule type" value="Genomic_DNA"/>
</dbReference>
<sequence length="96" mass="10978">MQSDYKKLFQLAKYQYIQYPYSVGAVSVASNPDSSSNSTADMDAINALMRNEINQDSDLASFEPRRVHTQITAATFSPFHYRREVNENPCRCLLHI</sequence>
<reference evidence="1 2" key="1">
    <citation type="journal article" date="2019" name="Nat. Plants">
        <title>Stout camphor tree genome fills gaps in understanding of flowering plant genome evolution.</title>
        <authorList>
            <person name="Chaw S.M."/>
            <person name="Liu Y.C."/>
            <person name="Wu Y.W."/>
            <person name="Wang H.Y."/>
            <person name="Lin C.I."/>
            <person name="Wu C.S."/>
            <person name="Ke H.M."/>
            <person name="Chang L.Y."/>
            <person name="Hsu C.Y."/>
            <person name="Yang H.T."/>
            <person name="Sudianto E."/>
            <person name="Hsu M.H."/>
            <person name="Wu K.P."/>
            <person name="Wang L.N."/>
            <person name="Leebens-Mack J.H."/>
            <person name="Tsai I.J."/>
        </authorList>
    </citation>
    <scope>NUCLEOTIDE SEQUENCE [LARGE SCALE GENOMIC DNA]</scope>
    <source>
        <strain evidence="2">cv. Chaw 1501</strain>
        <tissue evidence="1">Young leaves</tissue>
    </source>
</reference>
<comment type="caution">
    <text evidence="1">The sequence shown here is derived from an EMBL/GenBank/DDBJ whole genome shotgun (WGS) entry which is preliminary data.</text>
</comment>
<dbReference type="Proteomes" id="UP000283530">
    <property type="component" value="Unassembled WGS sequence"/>
</dbReference>
<evidence type="ECO:0000313" key="2">
    <source>
        <dbReference type="Proteomes" id="UP000283530"/>
    </source>
</evidence>
<gene>
    <name evidence="1" type="ORF">CKAN_01898300</name>
</gene>